<dbReference type="eggNOG" id="COG0697">
    <property type="taxonomic scope" value="Bacteria"/>
</dbReference>
<feature type="transmembrane region" description="Helical" evidence="4">
    <location>
        <begin position="503"/>
        <end position="526"/>
    </location>
</feature>
<protein>
    <submittedName>
        <fullName evidence="5">GerA spore germination protein</fullName>
    </submittedName>
</protein>
<dbReference type="OrthoDB" id="1726708at2"/>
<evidence type="ECO:0000313" key="5">
    <source>
        <dbReference type="EMBL" id="ACA60428.1"/>
    </source>
</evidence>
<feature type="region of interest" description="Disordered" evidence="3">
    <location>
        <begin position="21"/>
        <end position="53"/>
    </location>
</feature>
<feature type="transmembrane region" description="Helical" evidence="4">
    <location>
        <begin position="469"/>
        <end position="491"/>
    </location>
</feature>
<keyword evidence="6" id="KW-1185">Reference proteome</keyword>
<keyword evidence="2 4" id="KW-0472">Membrane</keyword>
<evidence type="ECO:0000256" key="3">
    <source>
        <dbReference type="SAM" id="MobiDB-lite"/>
    </source>
</evidence>
<sequence length="596" mass="65867">MSFLKTLNRLLVFREPEMPQYEFEAGREDQRSTGKRGPSQAGKQVGGAPGDNTAFEKKQAESRRLNAILKENRPLSTSLDENERLLKEIFREPDNKDIVFRPFSIGTQKPRRALLVFFDGLVDTNRQNLSILQPLMLFADLRPDREPVSENGPGTAGKEAREGLAKRISEALLPGNEVSPVGTVREVVEDVLSANTALLVDGLDTALLIETKAWATRGVGTPQVEAVIRGPQEAFTEQIRMNVTLVRKTLRRSSLVTEFLPVGRMSPRQCAVMYLDDIANPALVAEVKRRLKSIEADYVNETGILEQFIEDTPGAPAPQTLATERPDRVAAGLVEGRVAILVDGNPWALIVPTTFFSLMQAAEDAYDRWPFGTYTRFVRYLGLGLALLLPGSYVALVTYHHEFLPTELLLAFTGAREPVPFPSLVEVLLMEGAFELIREAGVRIPGAVGTTLGIVGALILGQAAVAANIVSPILIIIVALTALGSFTIPNFPFSNTVRMYRFVYIALGAVLGLFGILIGLFVHLALTARLTSFGVPFLAPLTPVTRGAPDYLWRGPVWEQEQRPDYLDPLRRRRQPRISRGWTRRRQKDDGRPGGR</sequence>
<evidence type="ECO:0000256" key="1">
    <source>
        <dbReference type="ARBA" id="ARBA00005278"/>
    </source>
</evidence>
<dbReference type="PIRSF" id="PIRSF005690">
    <property type="entry name" value="GerBA"/>
    <property type="match status" value="1"/>
</dbReference>
<reference evidence="6" key="1">
    <citation type="submission" date="2007-10" db="EMBL/GenBank/DDBJ databases">
        <title>Complete sequence of chromosome of Desulforudis audaxviator MP104C.</title>
        <authorList>
            <person name="Copeland A."/>
            <person name="Lucas S."/>
            <person name="Lapidus A."/>
            <person name="Barry K."/>
            <person name="Glavina del Rio T."/>
            <person name="Dalin E."/>
            <person name="Tice H."/>
            <person name="Bruce D."/>
            <person name="Pitluck S."/>
            <person name="Lowry S.R."/>
            <person name="Larimer F."/>
            <person name="Land M.L."/>
            <person name="Hauser L."/>
            <person name="Kyrpides N."/>
            <person name="Ivanova N.N."/>
            <person name="Richardson P."/>
        </authorList>
    </citation>
    <scope>NUCLEOTIDE SEQUENCE [LARGE SCALE GENOMIC DNA]</scope>
    <source>
        <strain evidence="6">MP104C</strain>
    </source>
</reference>
<name>B1I615_DESAP</name>
<evidence type="ECO:0000256" key="2">
    <source>
        <dbReference type="ARBA" id="ARBA00023136"/>
    </source>
</evidence>
<reference evidence="5 6" key="2">
    <citation type="journal article" date="2008" name="Science">
        <title>Environmental genomics reveals a single-species ecosystem deep within Earth.</title>
        <authorList>
            <person name="Chivian D."/>
            <person name="Brodie E.L."/>
            <person name="Alm E.J."/>
            <person name="Culley D.E."/>
            <person name="Dehal P.S."/>
            <person name="Desantis T.Z."/>
            <person name="Gihring T.M."/>
            <person name="Lapidus A."/>
            <person name="Lin L.H."/>
            <person name="Lowry S.R."/>
            <person name="Moser D.P."/>
            <person name="Richardson P.M."/>
            <person name="Southam G."/>
            <person name="Wanger G."/>
            <person name="Pratt L.M."/>
            <person name="Andersen G.L."/>
            <person name="Hazen T.C."/>
            <person name="Brockman F.J."/>
            <person name="Arkin A.P."/>
            <person name="Onstott T.C."/>
        </authorList>
    </citation>
    <scope>NUCLEOTIDE SEQUENCE [LARGE SCALE GENOMIC DNA]</scope>
    <source>
        <strain evidence="5 6">MP104C</strain>
    </source>
</reference>
<feature type="compositionally biased region" description="Basic residues" evidence="3">
    <location>
        <begin position="577"/>
        <end position="586"/>
    </location>
</feature>
<feature type="region of interest" description="Disordered" evidence="3">
    <location>
        <begin position="577"/>
        <end position="596"/>
    </location>
</feature>
<dbReference type="InterPro" id="IPR004995">
    <property type="entry name" value="Spore_Ger"/>
</dbReference>
<dbReference type="PANTHER" id="PTHR22550">
    <property type="entry name" value="SPORE GERMINATION PROTEIN"/>
    <property type="match status" value="1"/>
</dbReference>
<dbReference type="KEGG" id="dau:Daud_1936"/>
<dbReference type="Pfam" id="PF03323">
    <property type="entry name" value="GerA"/>
    <property type="match status" value="1"/>
</dbReference>
<dbReference type="STRING" id="477974.Daud_1936"/>
<feature type="compositionally biased region" description="Basic and acidic residues" evidence="3">
    <location>
        <begin position="587"/>
        <end position="596"/>
    </location>
</feature>
<dbReference type="AlphaFoldDB" id="B1I615"/>
<dbReference type="GO" id="GO:0016020">
    <property type="term" value="C:membrane"/>
    <property type="evidence" value="ECO:0007669"/>
    <property type="project" value="InterPro"/>
</dbReference>
<feature type="transmembrane region" description="Helical" evidence="4">
    <location>
        <begin position="444"/>
        <end position="463"/>
    </location>
</feature>
<organism evidence="5 6">
    <name type="scientific">Desulforudis audaxviator (strain MP104C)</name>
    <dbReference type="NCBI Taxonomy" id="477974"/>
    <lineage>
        <taxon>Bacteria</taxon>
        <taxon>Bacillati</taxon>
        <taxon>Bacillota</taxon>
        <taxon>Clostridia</taxon>
        <taxon>Thermoanaerobacterales</taxon>
        <taxon>Candidatus Desulforudaceae</taxon>
        <taxon>Candidatus Desulforudis</taxon>
    </lineage>
</organism>
<dbReference type="RefSeq" id="WP_012303003.1">
    <property type="nucleotide sequence ID" value="NC_010424.1"/>
</dbReference>
<dbReference type="PANTHER" id="PTHR22550:SF5">
    <property type="entry name" value="LEUCINE ZIPPER PROTEIN 4"/>
    <property type="match status" value="1"/>
</dbReference>
<dbReference type="InterPro" id="IPR050768">
    <property type="entry name" value="UPF0353/GerABKA_families"/>
</dbReference>
<proteinExistence type="inferred from homology"/>
<evidence type="ECO:0000313" key="6">
    <source>
        <dbReference type="Proteomes" id="UP000008544"/>
    </source>
</evidence>
<dbReference type="GO" id="GO:0009847">
    <property type="term" value="P:spore germination"/>
    <property type="evidence" value="ECO:0007669"/>
    <property type="project" value="InterPro"/>
</dbReference>
<keyword evidence="4" id="KW-0812">Transmembrane</keyword>
<dbReference type="EMBL" id="CP000860">
    <property type="protein sequence ID" value="ACA60428.1"/>
    <property type="molecule type" value="Genomic_DNA"/>
</dbReference>
<keyword evidence="4" id="KW-1133">Transmembrane helix</keyword>
<feature type="transmembrane region" description="Helical" evidence="4">
    <location>
        <begin position="377"/>
        <end position="399"/>
    </location>
</feature>
<comment type="similarity">
    <text evidence="1">Belongs to the GerABKA family.</text>
</comment>
<accession>B1I615</accession>
<gene>
    <name evidence="5" type="ordered locus">Daud_1936</name>
</gene>
<evidence type="ECO:0000256" key="4">
    <source>
        <dbReference type="SAM" id="Phobius"/>
    </source>
</evidence>
<dbReference type="HOGENOM" id="CLU_021639_4_0_9"/>
<dbReference type="Proteomes" id="UP000008544">
    <property type="component" value="Chromosome"/>
</dbReference>